<name>A0A8S1LEB9_9CILI</name>
<dbReference type="PROSITE" id="PS50090">
    <property type="entry name" value="MYB_LIKE"/>
    <property type="match status" value="1"/>
</dbReference>
<dbReference type="InterPro" id="IPR017930">
    <property type="entry name" value="Myb_dom"/>
</dbReference>
<dbReference type="AlphaFoldDB" id="A0A8S1LEB9"/>
<keyword evidence="5" id="KW-1185">Reference proteome</keyword>
<feature type="compositionally biased region" description="Low complexity" evidence="1">
    <location>
        <begin position="16"/>
        <end position="27"/>
    </location>
</feature>
<dbReference type="CDD" id="cd00167">
    <property type="entry name" value="SANT"/>
    <property type="match status" value="1"/>
</dbReference>
<evidence type="ECO:0000256" key="1">
    <source>
        <dbReference type="SAM" id="MobiDB-lite"/>
    </source>
</evidence>
<feature type="region of interest" description="Disordered" evidence="1">
    <location>
        <begin position="1"/>
        <end position="32"/>
    </location>
</feature>
<accession>A0A8S1LEB9</accession>
<dbReference type="InterPro" id="IPR001005">
    <property type="entry name" value="SANT/Myb"/>
</dbReference>
<feature type="domain" description="HTH myb-type" evidence="3">
    <location>
        <begin position="37"/>
        <end position="83"/>
    </location>
</feature>
<evidence type="ECO:0000259" key="3">
    <source>
        <dbReference type="PROSITE" id="PS51294"/>
    </source>
</evidence>
<dbReference type="Pfam" id="PF13921">
    <property type="entry name" value="Myb_DNA-bind_6"/>
    <property type="match status" value="1"/>
</dbReference>
<dbReference type="SMART" id="SM00717">
    <property type="entry name" value="SANT"/>
    <property type="match status" value="1"/>
</dbReference>
<organism evidence="4 5">
    <name type="scientific">Paramecium sonneborni</name>
    <dbReference type="NCBI Taxonomy" id="65129"/>
    <lineage>
        <taxon>Eukaryota</taxon>
        <taxon>Sar</taxon>
        <taxon>Alveolata</taxon>
        <taxon>Ciliophora</taxon>
        <taxon>Intramacronucleata</taxon>
        <taxon>Oligohymenophorea</taxon>
        <taxon>Peniculida</taxon>
        <taxon>Parameciidae</taxon>
        <taxon>Paramecium</taxon>
    </lineage>
</organism>
<evidence type="ECO:0000313" key="5">
    <source>
        <dbReference type="Proteomes" id="UP000692954"/>
    </source>
</evidence>
<feature type="domain" description="Myb-like" evidence="2">
    <location>
        <begin position="37"/>
        <end position="79"/>
    </location>
</feature>
<dbReference type="Proteomes" id="UP000692954">
    <property type="component" value="Unassembled WGS sequence"/>
</dbReference>
<comment type="caution">
    <text evidence="4">The sequence shown here is derived from an EMBL/GenBank/DDBJ whole genome shotgun (WGS) entry which is preliminary data.</text>
</comment>
<protein>
    <recommendedName>
        <fullName evidence="6">Myb-like DNA-binding domain-containing protein</fullName>
    </recommendedName>
</protein>
<gene>
    <name evidence="4" type="ORF">PSON_ATCC_30995.1.T0190319</name>
</gene>
<dbReference type="EMBL" id="CAJJDN010000019">
    <property type="protein sequence ID" value="CAD8064841.1"/>
    <property type="molecule type" value="Genomic_DNA"/>
</dbReference>
<proteinExistence type="predicted"/>
<reference evidence="4" key="1">
    <citation type="submission" date="2021-01" db="EMBL/GenBank/DDBJ databases">
        <authorList>
            <consortium name="Genoscope - CEA"/>
            <person name="William W."/>
        </authorList>
    </citation>
    <scope>NUCLEOTIDE SEQUENCE</scope>
</reference>
<dbReference type="PROSITE" id="PS51294">
    <property type="entry name" value="HTH_MYB"/>
    <property type="match status" value="1"/>
</dbReference>
<evidence type="ECO:0000259" key="2">
    <source>
        <dbReference type="PROSITE" id="PS50090"/>
    </source>
</evidence>
<evidence type="ECO:0008006" key="6">
    <source>
        <dbReference type="Google" id="ProtNLM"/>
    </source>
</evidence>
<evidence type="ECO:0000313" key="4">
    <source>
        <dbReference type="EMBL" id="CAD8064841.1"/>
    </source>
</evidence>
<sequence>MKRKQTTSKSAQIAKSIYKQSKVSDSSSSERRFGKFWKPNEDSILIELQNRHNGNWKLIAEGIPGRNLSQCQQRWKRINPNKILKIKKLQDQLMSMVVIGNRLKDLWMVVQVNRQEKGSQIIWILKQISKNSLYKKIKQFQNNIEYMVLSGAKQLKCQIEDQYSEDLSLGKLSEESFLLLYKKSTYVRGKIG</sequence>
<dbReference type="OrthoDB" id="2143914at2759"/>